<organism evidence="1">
    <name type="scientific">Lepeophtheirus salmonis</name>
    <name type="common">Salmon louse</name>
    <name type="synonym">Caligus salmonis</name>
    <dbReference type="NCBI Taxonomy" id="72036"/>
    <lineage>
        <taxon>Eukaryota</taxon>
        <taxon>Metazoa</taxon>
        <taxon>Ecdysozoa</taxon>
        <taxon>Arthropoda</taxon>
        <taxon>Crustacea</taxon>
        <taxon>Multicrustacea</taxon>
        <taxon>Hexanauplia</taxon>
        <taxon>Copepoda</taxon>
        <taxon>Siphonostomatoida</taxon>
        <taxon>Caligidae</taxon>
        <taxon>Lepeophtheirus</taxon>
    </lineage>
</organism>
<protein>
    <submittedName>
        <fullName evidence="1">Uncharacterized protein</fullName>
    </submittedName>
</protein>
<proteinExistence type="predicted"/>
<dbReference type="EMBL" id="HACA01018249">
    <property type="protein sequence ID" value="CDW35610.1"/>
    <property type="molecule type" value="Transcribed_RNA"/>
</dbReference>
<sequence>MNVNAYRRSLRFIEGLLQFFLPVSILITKLKEFYVLDRATGCHNTTESSFIMNNDMKIPLRQVQYLHH</sequence>
<accession>A0A0K2UC29</accession>
<name>A0A0K2UC29_LEPSM</name>
<evidence type="ECO:0000313" key="1">
    <source>
        <dbReference type="EMBL" id="CDW35610.1"/>
    </source>
</evidence>
<dbReference type="AlphaFoldDB" id="A0A0K2UC29"/>
<reference evidence="1" key="1">
    <citation type="submission" date="2014-05" db="EMBL/GenBank/DDBJ databases">
        <authorList>
            <person name="Chronopoulou M."/>
        </authorList>
    </citation>
    <scope>NUCLEOTIDE SEQUENCE</scope>
    <source>
        <tissue evidence="1">Whole organism</tissue>
    </source>
</reference>